<feature type="transmembrane region" description="Helical" evidence="10">
    <location>
        <begin position="12"/>
        <end position="32"/>
    </location>
</feature>
<dbReference type="OrthoDB" id="3261015at2"/>
<feature type="transmembrane region" description="Helical" evidence="10">
    <location>
        <begin position="62"/>
        <end position="83"/>
    </location>
</feature>
<sequence length="437" mass="45823">MPSNRLLTLPYWVRYISATLATGVSAGIVGWLCTRLLHGVEAVVWNHHSGTFLDSVSASVSWHRPLILLVAGVLGAISWTVMFRKNPQLTSVKAGVEGETLPPLRTIWHALTQIVLVGMGASIGREVAPREVSASLSSWISSHCGLSAEDRRIIVACGAGAGLSAVYSIPISGAVYALEILLLSKRPKAVVTASFIAVLSVLVSTGWHLPAPFYSVEPLKTSWGLVVWALIMGPVLGVLGELFRTWVDRCEQAKPRSAHLLWSLPLAFVVVGLIAMVIPSVLGNGQASAQTQFDARWLAGAGLVTALLVLVAKTFTTLVTIRAGAWGGTLTPGVALGAGIGAVTGLVWQQVVPSVSVAGCVFIGAAIFLGSSMAAPLTGLTLVFEFTGFAGLPIVGSTGIALVGSVLMTAWIRKRREARRLAKVHATASIPPLPSSD</sequence>
<evidence type="ECO:0000256" key="4">
    <source>
        <dbReference type="ARBA" id="ARBA00022989"/>
    </source>
</evidence>
<feature type="transmembrane region" description="Helical" evidence="10">
    <location>
        <begin position="153"/>
        <end position="177"/>
    </location>
</feature>
<organism evidence="11 12">
    <name type="scientific">Schaalia turicensis</name>
    <dbReference type="NCBI Taxonomy" id="131111"/>
    <lineage>
        <taxon>Bacteria</taxon>
        <taxon>Bacillati</taxon>
        <taxon>Actinomycetota</taxon>
        <taxon>Actinomycetes</taxon>
        <taxon>Actinomycetales</taxon>
        <taxon>Actinomycetaceae</taxon>
        <taxon>Schaalia</taxon>
    </lineage>
</organism>
<evidence type="ECO:0000313" key="11">
    <source>
        <dbReference type="EMBL" id="PKY65838.1"/>
    </source>
</evidence>
<feature type="transmembrane region" description="Helical" evidence="10">
    <location>
        <begin position="324"/>
        <end position="348"/>
    </location>
</feature>
<feature type="transmembrane region" description="Helical" evidence="10">
    <location>
        <begin position="355"/>
        <end position="377"/>
    </location>
</feature>
<evidence type="ECO:0000256" key="5">
    <source>
        <dbReference type="ARBA" id="ARBA00023065"/>
    </source>
</evidence>
<evidence type="ECO:0000313" key="12">
    <source>
        <dbReference type="Proteomes" id="UP000234545"/>
    </source>
</evidence>
<evidence type="ECO:0000256" key="1">
    <source>
        <dbReference type="ARBA" id="ARBA00004141"/>
    </source>
</evidence>
<evidence type="ECO:0000256" key="10">
    <source>
        <dbReference type="SAM" id="Phobius"/>
    </source>
</evidence>
<dbReference type="GO" id="GO:0034707">
    <property type="term" value="C:chloride channel complex"/>
    <property type="evidence" value="ECO:0007669"/>
    <property type="project" value="UniProtKB-KW"/>
</dbReference>
<dbReference type="SUPFAM" id="SSF81340">
    <property type="entry name" value="Clc chloride channel"/>
    <property type="match status" value="1"/>
</dbReference>
<dbReference type="PANTHER" id="PTHR43427">
    <property type="entry name" value="CHLORIDE CHANNEL PROTEIN CLC-E"/>
    <property type="match status" value="1"/>
</dbReference>
<feature type="transmembrane region" description="Helical" evidence="10">
    <location>
        <begin position="221"/>
        <end position="240"/>
    </location>
</feature>
<dbReference type="EMBL" id="PKKJ01000012">
    <property type="protein sequence ID" value="PKY65838.1"/>
    <property type="molecule type" value="Genomic_DNA"/>
</dbReference>
<keyword evidence="7" id="KW-0869">Chloride channel</keyword>
<protein>
    <submittedName>
        <fullName evidence="11">Chloride channel protein</fullName>
    </submittedName>
</protein>
<feature type="transmembrane region" description="Helical" evidence="10">
    <location>
        <begin position="389"/>
        <end position="412"/>
    </location>
</feature>
<dbReference type="Pfam" id="PF00654">
    <property type="entry name" value="Voltage_CLC"/>
    <property type="match status" value="1"/>
</dbReference>
<dbReference type="InterPro" id="IPR001807">
    <property type="entry name" value="ClC"/>
</dbReference>
<dbReference type="InterPro" id="IPR050368">
    <property type="entry name" value="ClC-type_chloride_channel"/>
</dbReference>
<feature type="transmembrane region" description="Helical" evidence="10">
    <location>
        <begin position="189"/>
        <end position="209"/>
    </location>
</feature>
<dbReference type="AlphaFoldDB" id="A0A2I1I3X6"/>
<dbReference type="Gene3D" id="1.10.3080.10">
    <property type="entry name" value="Clc chloride channel"/>
    <property type="match status" value="1"/>
</dbReference>
<evidence type="ECO:0000256" key="8">
    <source>
        <dbReference type="ARBA" id="ARBA00023214"/>
    </source>
</evidence>
<name>A0A2I1I3X6_9ACTO</name>
<dbReference type="PRINTS" id="PR00762">
    <property type="entry name" value="CLCHANNEL"/>
</dbReference>
<dbReference type="PANTHER" id="PTHR43427:SF6">
    <property type="entry name" value="CHLORIDE CHANNEL PROTEIN CLC-E"/>
    <property type="match status" value="1"/>
</dbReference>
<evidence type="ECO:0000256" key="3">
    <source>
        <dbReference type="ARBA" id="ARBA00022692"/>
    </source>
</evidence>
<accession>A0A2I1I3X6</accession>
<keyword evidence="9" id="KW-0407">Ion channel</keyword>
<dbReference type="RefSeq" id="WP_101628547.1">
    <property type="nucleotide sequence ID" value="NZ_PKKJ01000012.1"/>
</dbReference>
<comment type="caution">
    <text evidence="11">The sequence shown here is derived from an EMBL/GenBank/DDBJ whole genome shotgun (WGS) entry which is preliminary data.</text>
</comment>
<dbReference type="Proteomes" id="UP000234545">
    <property type="component" value="Unassembled WGS sequence"/>
</dbReference>
<dbReference type="InterPro" id="IPR014743">
    <property type="entry name" value="Cl-channel_core"/>
</dbReference>
<evidence type="ECO:0000256" key="9">
    <source>
        <dbReference type="ARBA" id="ARBA00023303"/>
    </source>
</evidence>
<keyword evidence="6 10" id="KW-0472">Membrane</keyword>
<feature type="transmembrane region" description="Helical" evidence="10">
    <location>
        <begin position="260"/>
        <end position="283"/>
    </location>
</feature>
<proteinExistence type="predicted"/>
<feature type="transmembrane region" description="Helical" evidence="10">
    <location>
        <begin position="295"/>
        <end position="312"/>
    </location>
</feature>
<reference evidence="11 12" key="1">
    <citation type="submission" date="2017-12" db="EMBL/GenBank/DDBJ databases">
        <title>Phylogenetic diversity of female urinary microbiome.</title>
        <authorList>
            <person name="Thomas-White K."/>
            <person name="Wolfe A.J."/>
        </authorList>
    </citation>
    <scope>NUCLEOTIDE SEQUENCE [LARGE SCALE GENOMIC DNA]</scope>
    <source>
        <strain evidence="11 12">UMB0250</strain>
    </source>
</reference>
<keyword evidence="8" id="KW-0868">Chloride</keyword>
<evidence type="ECO:0000256" key="7">
    <source>
        <dbReference type="ARBA" id="ARBA00023173"/>
    </source>
</evidence>
<dbReference type="GO" id="GO:0005254">
    <property type="term" value="F:chloride channel activity"/>
    <property type="evidence" value="ECO:0007669"/>
    <property type="project" value="UniProtKB-KW"/>
</dbReference>
<evidence type="ECO:0000256" key="6">
    <source>
        <dbReference type="ARBA" id="ARBA00023136"/>
    </source>
</evidence>
<comment type="subcellular location">
    <subcellularLocation>
        <location evidence="1">Membrane</location>
        <topology evidence="1">Multi-pass membrane protein</topology>
    </subcellularLocation>
</comment>
<keyword evidence="3 10" id="KW-0812">Transmembrane</keyword>
<keyword evidence="4 10" id="KW-1133">Transmembrane helix</keyword>
<gene>
    <name evidence="11" type="ORF">CYJ25_07495</name>
</gene>
<keyword evidence="5" id="KW-0406">Ion transport</keyword>
<keyword evidence="2" id="KW-0813">Transport</keyword>
<evidence type="ECO:0000256" key="2">
    <source>
        <dbReference type="ARBA" id="ARBA00022448"/>
    </source>
</evidence>